<dbReference type="EMBL" id="VYQF01000001">
    <property type="protein sequence ID" value="KAA9041052.1"/>
    <property type="molecule type" value="Genomic_DNA"/>
</dbReference>
<sequence length="138" mass="14901">MATNTITSVYQGGVAFKADVKGHDVIIDLDKAGGGNDLGTSPKILMLVSLAGCTGLDVVGILNKMKVTFSDLSINVHAHLTEVDPKIYDEVTVTYTIKVHKKDEGKVQKAVTLSQDKYCGVSEMFRAFAKLSHTIIFI</sequence>
<evidence type="ECO:0000313" key="1">
    <source>
        <dbReference type="EMBL" id="KAA9041052.1"/>
    </source>
</evidence>
<keyword evidence="2" id="KW-1185">Reference proteome</keyword>
<evidence type="ECO:0000313" key="2">
    <source>
        <dbReference type="Proteomes" id="UP000326903"/>
    </source>
</evidence>
<dbReference type="Gene3D" id="3.30.300.20">
    <property type="match status" value="1"/>
</dbReference>
<dbReference type="Pfam" id="PF02566">
    <property type="entry name" value="OsmC"/>
    <property type="match status" value="1"/>
</dbReference>
<reference evidence="1 2" key="1">
    <citation type="submission" date="2019-09" db="EMBL/GenBank/DDBJ databases">
        <title>Draft genome sequence of Ginsengibacter sp. BR5-29.</title>
        <authorList>
            <person name="Im W.-T."/>
        </authorList>
    </citation>
    <scope>NUCLEOTIDE SEQUENCE [LARGE SCALE GENOMIC DNA]</scope>
    <source>
        <strain evidence="1 2">BR5-29</strain>
    </source>
</reference>
<comment type="caution">
    <text evidence="1">The sequence shown here is derived from an EMBL/GenBank/DDBJ whole genome shotgun (WGS) entry which is preliminary data.</text>
</comment>
<proteinExistence type="predicted"/>
<dbReference type="PANTHER" id="PTHR34352:SF1">
    <property type="entry name" value="PROTEIN YHFA"/>
    <property type="match status" value="1"/>
</dbReference>
<dbReference type="PANTHER" id="PTHR34352">
    <property type="entry name" value="PROTEIN YHFA"/>
    <property type="match status" value="1"/>
</dbReference>
<dbReference type="InterPro" id="IPR003718">
    <property type="entry name" value="OsmC/Ohr_fam"/>
</dbReference>
<dbReference type="SUPFAM" id="SSF82784">
    <property type="entry name" value="OsmC-like"/>
    <property type="match status" value="1"/>
</dbReference>
<gene>
    <name evidence="1" type="ORF">FW778_03150</name>
</gene>
<name>A0A5J5ING4_9BACT</name>
<organism evidence="1 2">
    <name type="scientific">Ginsengibacter hankyongi</name>
    <dbReference type="NCBI Taxonomy" id="2607284"/>
    <lineage>
        <taxon>Bacteria</taxon>
        <taxon>Pseudomonadati</taxon>
        <taxon>Bacteroidota</taxon>
        <taxon>Chitinophagia</taxon>
        <taxon>Chitinophagales</taxon>
        <taxon>Chitinophagaceae</taxon>
        <taxon>Ginsengibacter</taxon>
    </lineage>
</organism>
<dbReference type="AlphaFoldDB" id="A0A5J5ING4"/>
<dbReference type="InterPro" id="IPR036102">
    <property type="entry name" value="OsmC/Ohrsf"/>
</dbReference>
<dbReference type="Proteomes" id="UP000326903">
    <property type="component" value="Unassembled WGS sequence"/>
</dbReference>
<dbReference type="InterPro" id="IPR015946">
    <property type="entry name" value="KH_dom-like_a/b"/>
</dbReference>
<accession>A0A5J5ING4</accession>
<dbReference type="RefSeq" id="WP_150413141.1">
    <property type="nucleotide sequence ID" value="NZ_VYQF01000001.1"/>
</dbReference>
<protein>
    <submittedName>
        <fullName evidence="1">OsmC family protein</fullName>
    </submittedName>
</protein>